<sequence length="379" mass="43909">MEFKLILKKLNNTISSKEELIFKAWCLEKKEHKQFFDKVKANYSNTINVIDIEEAWRKIVNRIDTPKTRKRYWKFAVASIAIGLLTSVYFLKDNIFSDSTENRPTIVNKNVIHTGTDKAVLTLEDGSQIALEKGASFQSKNLNSNGEQLVYDRNEEIEDSKIAYNYLTIPRGGQFFVKLSDGTQVWLNSESQLKFPVNFKKGEIRKVELVYGEAYFDVSPSSDHHGADFKVYNNKQEIHVLGTEFNIKAYKDEVNIYTTLVEGKVALSYEDKKLSLLPNQQSNINIENNQVFTKTVDVYNEISWKDGVFSFDDKSLKEIMKVLSRWYDMEVYFENKSLEKEAFIGRLGKKQSIEDILINIKNFGIINEFKITDRNVVLE</sequence>
<keyword evidence="1" id="KW-0812">Transmembrane</keyword>
<dbReference type="GO" id="GO:0016989">
    <property type="term" value="F:sigma factor antagonist activity"/>
    <property type="evidence" value="ECO:0007669"/>
    <property type="project" value="TreeGrafter"/>
</dbReference>
<dbReference type="Gene3D" id="2.60.120.1440">
    <property type="match status" value="1"/>
</dbReference>
<dbReference type="AlphaFoldDB" id="A0AAU7EES5"/>
<feature type="domain" description="Protein FecR C-terminal" evidence="3">
    <location>
        <begin position="309"/>
        <end position="377"/>
    </location>
</feature>
<evidence type="ECO:0000259" key="3">
    <source>
        <dbReference type="Pfam" id="PF16344"/>
    </source>
</evidence>
<gene>
    <name evidence="4" type="ORF">QLS71_000785</name>
</gene>
<evidence type="ECO:0000256" key="1">
    <source>
        <dbReference type="SAM" id="Phobius"/>
    </source>
</evidence>
<dbReference type="Proteomes" id="UP001224325">
    <property type="component" value="Chromosome"/>
</dbReference>
<keyword evidence="1" id="KW-1133">Transmembrane helix</keyword>
<dbReference type="InterPro" id="IPR006860">
    <property type="entry name" value="FecR"/>
</dbReference>
<reference evidence="4" key="1">
    <citation type="submission" date="2024-04" db="EMBL/GenBank/DDBJ databases">
        <title>Mariniflexile litorale, isolated from the shallow sediments of the Sea of Japan.</title>
        <authorList>
            <person name="Romanenko L."/>
            <person name="Isaeva M."/>
        </authorList>
    </citation>
    <scope>NUCLEOTIDE SEQUENCE [LARGE SCALE GENOMIC DNA]</scope>
    <source>
        <strain evidence="4">KMM 9835</strain>
    </source>
</reference>
<protein>
    <submittedName>
        <fullName evidence="4">FecR family protein</fullName>
    </submittedName>
</protein>
<keyword evidence="1" id="KW-0472">Membrane</keyword>
<dbReference type="Pfam" id="PF16344">
    <property type="entry name" value="FecR_C"/>
    <property type="match status" value="1"/>
</dbReference>
<feature type="domain" description="FecR protein" evidence="2">
    <location>
        <begin position="171"/>
        <end position="265"/>
    </location>
</feature>
<evidence type="ECO:0000259" key="2">
    <source>
        <dbReference type="Pfam" id="PF04773"/>
    </source>
</evidence>
<dbReference type="Pfam" id="PF04773">
    <property type="entry name" value="FecR"/>
    <property type="match status" value="1"/>
</dbReference>
<dbReference type="PIRSF" id="PIRSF018266">
    <property type="entry name" value="FecR"/>
    <property type="match status" value="1"/>
</dbReference>
<name>A0AAU7EES5_9FLAO</name>
<dbReference type="KEGG" id="mlil:QLS71_000785"/>
<dbReference type="RefSeq" id="WP_308992363.1">
    <property type="nucleotide sequence ID" value="NZ_CP155618.1"/>
</dbReference>
<organism evidence="4 5">
    <name type="scientific">Mariniflexile litorale</name>
    <dbReference type="NCBI Taxonomy" id="3045158"/>
    <lineage>
        <taxon>Bacteria</taxon>
        <taxon>Pseudomonadati</taxon>
        <taxon>Bacteroidota</taxon>
        <taxon>Flavobacteriia</taxon>
        <taxon>Flavobacteriales</taxon>
        <taxon>Flavobacteriaceae</taxon>
        <taxon>Mariniflexile</taxon>
    </lineage>
</organism>
<dbReference type="InterPro" id="IPR032508">
    <property type="entry name" value="FecR_C"/>
</dbReference>
<keyword evidence="5" id="KW-1185">Reference proteome</keyword>
<accession>A0AAU7EES5</accession>
<dbReference type="PANTHER" id="PTHR30273">
    <property type="entry name" value="PERIPLASMIC SIGNAL SENSOR AND SIGMA FACTOR ACTIVATOR FECR-RELATED"/>
    <property type="match status" value="1"/>
</dbReference>
<feature type="transmembrane region" description="Helical" evidence="1">
    <location>
        <begin position="72"/>
        <end position="91"/>
    </location>
</feature>
<dbReference type="InterPro" id="IPR012373">
    <property type="entry name" value="Ferrdict_sens_TM"/>
</dbReference>
<proteinExistence type="predicted"/>
<evidence type="ECO:0000313" key="5">
    <source>
        <dbReference type="Proteomes" id="UP001224325"/>
    </source>
</evidence>
<dbReference type="PANTHER" id="PTHR30273:SF2">
    <property type="entry name" value="PROTEIN FECR"/>
    <property type="match status" value="1"/>
</dbReference>
<dbReference type="Gene3D" id="3.55.50.30">
    <property type="match status" value="1"/>
</dbReference>
<dbReference type="EMBL" id="CP155618">
    <property type="protein sequence ID" value="XBL14574.1"/>
    <property type="molecule type" value="Genomic_DNA"/>
</dbReference>
<evidence type="ECO:0000313" key="4">
    <source>
        <dbReference type="EMBL" id="XBL14574.1"/>
    </source>
</evidence>